<gene>
    <name evidence="2" type="ORF">AVDCRST_MAG93-4021</name>
</gene>
<evidence type="ECO:0000313" key="2">
    <source>
        <dbReference type="EMBL" id="CAA9292650.1"/>
    </source>
</evidence>
<protein>
    <recommendedName>
        <fullName evidence="1">Transposase IS4-like domain-containing protein</fullName>
    </recommendedName>
</protein>
<feature type="domain" description="Transposase IS4-like" evidence="1">
    <location>
        <begin position="103"/>
        <end position="267"/>
    </location>
</feature>
<dbReference type="GO" id="GO:0004803">
    <property type="term" value="F:transposase activity"/>
    <property type="evidence" value="ECO:0007669"/>
    <property type="project" value="InterPro"/>
</dbReference>
<dbReference type="GO" id="GO:0003677">
    <property type="term" value="F:DNA binding"/>
    <property type="evidence" value="ECO:0007669"/>
    <property type="project" value="InterPro"/>
</dbReference>
<dbReference type="Pfam" id="PF01609">
    <property type="entry name" value="DDE_Tnp_1"/>
    <property type="match status" value="1"/>
</dbReference>
<reference evidence="2" key="1">
    <citation type="submission" date="2020-02" db="EMBL/GenBank/DDBJ databases">
        <authorList>
            <person name="Meier V. D."/>
        </authorList>
    </citation>
    <scope>NUCLEOTIDE SEQUENCE</scope>
    <source>
        <strain evidence="2">AVDCRST_MAG93</strain>
    </source>
</reference>
<evidence type="ECO:0000259" key="1">
    <source>
        <dbReference type="Pfam" id="PF01609"/>
    </source>
</evidence>
<dbReference type="GO" id="GO:0006313">
    <property type="term" value="P:DNA transposition"/>
    <property type="evidence" value="ECO:0007669"/>
    <property type="project" value="InterPro"/>
</dbReference>
<accession>A0A6J4K0P4</accession>
<dbReference type="EMBL" id="CADCTR010001362">
    <property type="protein sequence ID" value="CAA9292650.1"/>
    <property type="molecule type" value="Genomic_DNA"/>
</dbReference>
<dbReference type="InterPro" id="IPR002559">
    <property type="entry name" value="Transposase_11"/>
</dbReference>
<sequence length="272" mass="30739">MQLEIITIYAVCDDILKALDVRDDEQATMTTAEVMTTALVAARFFGGCLEESRAMLKEENYISRMLGKSRFNRRLHAIPESLWQAVLAAVAQAHHLLNAEKEYVVDSFPVAVCDNIRIRRCRLYQDEAYRGYSASKKRYVYGLKAHVVITASGAPIEVVLSPASYHDGRVGKTLHLDLPEGATVYGDAAYTDYGWEDALMETGQVRLHAARKSNSKRQHPPYVRYLAERVRKTVETTFSQITDQIGRRIHAVTQRGFELKVFLFVLAFAICC</sequence>
<dbReference type="AlphaFoldDB" id="A0A6J4K0P4"/>
<organism evidence="2">
    <name type="scientific">uncultured Chloroflexia bacterium</name>
    <dbReference type="NCBI Taxonomy" id="1672391"/>
    <lineage>
        <taxon>Bacteria</taxon>
        <taxon>Bacillati</taxon>
        <taxon>Chloroflexota</taxon>
        <taxon>Chloroflexia</taxon>
        <taxon>environmental samples</taxon>
    </lineage>
</organism>
<proteinExistence type="predicted"/>
<name>A0A6J4K0P4_9CHLR</name>
<dbReference type="NCBIfam" id="NF033520">
    <property type="entry name" value="transpos_IS982"/>
    <property type="match status" value="1"/>
</dbReference>